<dbReference type="PANTHER" id="PTHR11699">
    <property type="entry name" value="ALDEHYDE DEHYDROGENASE-RELATED"/>
    <property type="match status" value="1"/>
</dbReference>
<proteinExistence type="inferred from homology"/>
<dbReference type="EMBL" id="KV454001">
    <property type="protein sequence ID" value="ODQ49310.1"/>
    <property type="molecule type" value="Genomic_DNA"/>
</dbReference>
<evidence type="ECO:0000313" key="6">
    <source>
        <dbReference type="EMBL" id="ODQ49310.1"/>
    </source>
</evidence>
<gene>
    <name evidence="6" type="ORF">PICMEDRAFT_70860</name>
</gene>
<dbReference type="FunFam" id="3.40.605.10:FF:000026">
    <property type="entry name" value="Aldehyde dehydrogenase, putative"/>
    <property type="match status" value="1"/>
</dbReference>
<evidence type="ECO:0000259" key="5">
    <source>
        <dbReference type="Pfam" id="PF00171"/>
    </source>
</evidence>
<evidence type="ECO:0000256" key="2">
    <source>
        <dbReference type="ARBA" id="ARBA00023002"/>
    </source>
</evidence>
<dbReference type="RefSeq" id="XP_019020423.1">
    <property type="nucleotide sequence ID" value="XM_019163757.1"/>
</dbReference>
<dbReference type="Proteomes" id="UP000094455">
    <property type="component" value="Unassembled WGS sequence"/>
</dbReference>
<dbReference type="FunFam" id="3.40.605.10:FF:000001">
    <property type="entry name" value="Aldehyde dehydrogenase 1"/>
    <property type="match status" value="1"/>
</dbReference>
<keyword evidence="2 4" id="KW-0560">Oxidoreductase</keyword>
<dbReference type="PROSITE" id="PS00687">
    <property type="entry name" value="ALDEHYDE_DEHYDR_GLU"/>
    <property type="match status" value="1"/>
</dbReference>
<dbReference type="SUPFAM" id="SSF53720">
    <property type="entry name" value="ALDH-like"/>
    <property type="match status" value="1"/>
</dbReference>
<accession>A0A1E3NTC2</accession>
<comment type="similarity">
    <text evidence="1 4">Belongs to the aldehyde dehydrogenase family.</text>
</comment>
<evidence type="ECO:0000256" key="4">
    <source>
        <dbReference type="RuleBase" id="RU003345"/>
    </source>
</evidence>
<name>A0A1E3NTC2_9ASCO</name>
<keyword evidence="7" id="KW-1185">Reference proteome</keyword>
<dbReference type="GeneID" id="30180444"/>
<sequence>MVSTLPLISSIELPSGAKYEQPLGLFIDNEFVKPVSTAGKGEKLITVNPSTGKPITEVYCASEKDVDVAVKAANKAMETWKSVEPTVRVELLLKLADLVDEHTQTLAAIEALDSGKPLNSNAMADVESVASYLRYCAGWADKLHGKQIPISSTCMAITKRVPLIVGCIVPWNYPISMASWKFCPALAAGCTIVMKSSEITPLSLLYFAQLVKLAGFPPGVFNVLSGYGKDVGSAISRHPGLGKVAFTGSTLTGKKVMADAANSNLKSVSLECGGKSPLIVFEDADLKECAKWASFGVMYNTGQNCTANSRILVDEKIFDSFLKIFLGQLKKDWKLGNVFSESTTMGPVVSQQQYDRVQSYIKIGVEEGATLHQPLLDTTPSAGFYISPSVFTNVKEDMRIVKEEIFGPVVTISKFSTESEAVKKANDTIYGLAAMIFTTNFERANRVADQVEAGSIYLNSSNNEDVRVPFGGMKMSGIGRELGEEAFNLYTVSKSIYYNYGSKL</sequence>
<feature type="domain" description="Aldehyde dehydrogenase" evidence="5">
    <location>
        <begin position="40"/>
        <end position="496"/>
    </location>
</feature>
<dbReference type="Gene3D" id="3.40.309.10">
    <property type="entry name" value="Aldehyde Dehydrogenase, Chain A, domain 2"/>
    <property type="match status" value="1"/>
</dbReference>
<dbReference type="InterPro" id="IPR016161">
    <property type="entry name" value="Ald_DH/histidinol_DH"/>
</dbReference>
<dbReference type="AlphaFoldDB" id="A0A1E3NTC2"/>
<feature type="active site" evidence="3">
    <location>
        <position position="271"/>
    </location>
</feature>
<dbReference type="InterPro" id="IPR029510">
    <property type="entry name" value="Ald_DH_CS_GLU"/>
</dbReference>
<dbReference type="Gene3D" id="3.40.605.10">
    <property type="entry name" value="Aldehyde Dehydrogenase, Chain A, domain 1"/>
    <property type="match status" value="1"/>
</dbReference>
<evidence type="ECO:0000256" key="1">
    <source>
        <dbReference type="ARBA" id="ARBA00009986"/>
    </source>
</evidence>
<dbReference type="GO" id="GO:0004030">
    <property type="term" value="F:aldehyde dehydrogenase [NAD(P)+] activity"/>
    <property type="evidence" value="ECO:0007669"/>
    <property type="project" value="UniProtKB-ARBA"/>
</dbReference>
<dbReference type="InterPro" id="IPR016163">
    <property type="entry name" value="Ald_DH_C"/>
</dbReference>
<dbReference type="InterPro" id="IPR015590">
    <property type="entry name" value="Aldehyde_DH_dom"/>
</dbReference>
<evidence type="ECO:0000313" key="7">
    <source>
        <dbReference type="Proteomes" id="UP000094455"/>
    </source>
</evidence>
<dbReference type="STRING" id="763406.A0A1E3NTC2"/>
<dbReference type="Pfam" id="PF00171">
    <property type="entry name" value="Aldedh"/>
    <property type="match status" value="1"/>
</dbReference>
<dbReference type="InterPro" id="IPR016162">
    <property type="entry name" value="Ald_DH_N"/>
</dbReference>
<organism evidence="6 7">
    <name type="scientific">Pichia membranifaciens NRRL Y-2026</name>
    <dbReference type="NCBI Taxonomy" id="763406"/>
    <lineage>
        <taxon>Eukaryota</taxon>
        <taxon>Fungi</taxon>
        <taxon>Dikarya</taxon>
        <taxon>Ascomycota</taxon>
        <taxon>Saccharomycotina</taxon>
        <taxon>Pichiomycetes</taxon>
        <taxon>Pichiales</taxon>
        <taxon>Pichiaceae</taxon>
        <taxon>Pichia</taxon>
    </lineage>
</organism>
<dbReference type="GO" id="GO:0046394">
    <property type="term" value="P:carboxylic acid biosynthetic process"/>
    <property type="evidence" value="ECO:0007669"/>
    <property type="project" value="UniProtKB-ARBA"/>
</dbReference>
<dbReference type="OrthoDB" id="310895at2759"/>
<dbReference type="FunFam" id="3.40.309.10:FF:000012">
    <property type="entry name" value="Betaine aldehyde dehydrogenase"/>
    <property type="match status" value="1"/>
</dbReference>
<evidence type="ECO:0000256" key="3">
    <source>
        <dbReference type="PROSITE-ProRule" id="PRU10007"/>
    </source>
</evidence>
<reference evidence="6 7" key="1">
    <citation type="journal article" date="2016" name="Proc. Natl. Acad. Sci. U.S.A.">
        <title>Comparative genomics of biotechnologically important yeasts.</title>
        <authorList>
            <person name="Riley R."/>
            <person name="Haridas S."/>
            <person name="Wolfe K.H."/>
            <person name="Lopes M.R."/>
            <person name="Hittinger C.T."/>
            <person name="Goeker M."/>
            <person name="Salamov A.A."/>
            <person name="Wisecaver J.H."/>
            <person name="Long T.M."/>
            <person name="Calvey C.H."/>
            <person name="Aerts A.L."/>
            <person name="Barry K.W."/>
            <person name="Choi C."/>
            <person name="Clum A."/>
            <person name="Coughlan A.Y."/>
            <person name="Deshpande S."/>
            <person name="Douglass A.P."/>
            <person name="Hanson S.J."/>
            <person name="Klenk H.-P."/>
            <person name="LaButti K.M."/>
            <person name="Lapidus A."/>
            <person name="Lindquist E.A."/>
            <person name="Lipzen A.M."/>
            <person name="Meier-Kolthoff J.P."/>
            <person name="Ohm R.A."/>
            <person name="Otillar R.P."/>
            <person name="Pangilinan J.L."/>
            <person name="Peng Y."/>
            <person name="Rokas A."/>
            <person name="Rosa C.A."/>
            <person name="Scheuner C."/>
            <person name="Sibirny A.A."/>
            <person name="Slot J.C."/>
            <person name="Stielow J.B."/>
            <person name="Sun H."/>
            <person name="Kurtzman C.P."/>
            <person name="Blackwell M."/>
            <person name="Grigoriev I.V."/>
            <person name="Jeffries T.W."/>
        </authorList>
    </citation>
    <scope>NUCLEOTIDE SEQUENCE [LARGE SCALE GENOMIC DNA]</scope>
    <source>
        <strain evidence="6 7">NRRL Y-2026</strain>
    </source>
</reference>
<protein>
    <recommendedName>
        <fullName evidence="5">Aldehyde dehydrogenase domain-containing protein</fullName>
    </recommendedName>
</protein>